<dbReference type="RefSeq" id="WP_005885110.1">
    <property type="nucleotide sequence ID" value="NZ_ADNU01000048.1"/>
</dbReference>
<accession>D4YPD7</accession>
<dbReference type="InterPro" id="IPR010982">
    <property type="entry name" value="Lambda_DNA-bd_dom_sf"/>
</dbReference>
<comment type="caution">
    <text evidence="1">The sequence shown here is derived from an EMBL/GenBank/DDBJ whole genome shotgun (WGS) entry which is preliminary data.</text>
</comment>
<dbReference type="eggNOG" id="ENOG5033U34">
    <property type="taxonomic scope" value="Bacteria"/>
</dbReference>
<name>D4YPD7_9MICO</name>
<proteinExistence type="predicted"/>
<gene>
    <name evidence="1" type="ORF">HMPREF0183_1797</name>
</gene>
<reference evidence="1 2" key="1">
    <citation type="submission" date="2010-04" db="EMBL/GenBank/DDBJ databases">
        <authorList>
            <person name="Qin X."/>
            <person name="Bachman B."/>
            <person name="Battles P."/>
            <person name="Bell A."/>
            <person name="Bess C."/>
            <person name="Bickham C."/>
            <person name="Chaboub L."/>
            <person name="Chen D."/>
            <person name="Coyle M."/>
            <person name="Deiros D.R."/>
            <person name="Dinh H."/>
            <person name="Forbes L."/>
            <person name="Fowler G."/>
            <person name="Francisco L."/>
            <person name="Fu Q."/>
            <person name="Gubbala S."/>
            <person name="Hale W."/>
            <person name="Han Y."/>
            <person name="Hemphill L."/>
            <person name="Highlander S.K."/>
            <person name="Hirani K."/>
            <person name="Hogues M."/>
            <person name="Jackson L."/>
            <person name="Jakkamsetti A."/>
            <person name="Javaid M."/>
            <person name="Jiang H."/>
            <person name="Korchina V."/>
            <person name="Kovar C."/>
            <person name="Lara F."/>
            <person name="Lee S."/>
            <person name="Mata R."/>
            <person name="Mathew T."/>
            <person name="Moen C."/>
            <person name="Morales K."/>
            <person name="Munidasa M."/>
            <person name="Nazareth L."/>
            <person name="Ngo R."/>
            <person name="Nguyen L."/>
            <person name="Okwuonu G."/>
            <person name="Ongeri F."/>
            <person name="Patil S."/>
            <person name="Petrosino J."/>
            <person name="Pham C."/>
            <person name="Pham P."/>
            <person name="Pu L.-L."/>
            <person name="Puazo M."/>
            <person name="Raj R."/>
            <person name="Reid J."/>
            <person name="Rouhana J."/>
            <person name="Saada N."/>
            <person name="Shang Y."/>
            <person name="Simmons D."/>
            <person name="Thornton R."/>
            <person name="Warren J."/>
            <person name="Weissenberger G."/>
            <person name="Zhang J."/>
            <person name="Zhang L."/>
            <person name="Zhou C."/>
            <person name="Zhu D."/>
            <person name="Muzny D."/>
            <person name="Worley K."/>
            <person name="Gibbs R."/>
        </authorList>
    </citation>
    <scope>NUCLEOTIDE SEQUENCE [LARGE SCALE GENOMIC DNA]</scope>
    <source>
        <strain evidence="1 2">ATCC 49030</strain>
    </source>
</reference>
<dbReference type="EMBL" id="ADNU01000048">
    <property type="protein sequence ID" value="EFG46949.1"/>
    <property type="molecule type" value="Genomic_DNA"/>
</dbReference>
<dbReference type="Gene3D" id="1.10.260.40">
    <property type="entry name" value="lambda repressor-like DNA-binding domains"/>
    <property type="match status" value="1"/>
</dbReference>
<evidence type="ECO:0000313" key="2">
    <source>
        <dbReference type="Proteomes" id="UP000005714"/>
    </source>
</evidence>
<protein>
    <submittedName>
        <fullName evidence="1">Uncharacterized protein</fullName>
    </submittedName>
</protein>
<dbReference type="AlphaFoldDB" id="D4YPD7"/>
<keyword evidence="2" id="KW-1185">Reference proteome</keyword>
<sequence length="152" mass="16629">MDYIDALPVAKGGVSVMTEDESQAAAEDLTKRLRLLMDVAVVESGTEPTYSQIADYLQERGTNLSRSRWTYMVSGDRYVQDPAVFEGLAAFLLGEDGAATPEKVSAQLDLVRSMHAAKVKSYTARTLGDISPKALHAITKFLDEEMTSTPEH</sequence>
<evidence type="ECO:0000313" key="1">
    <source>
        <dbReference type="EMBL" id="EFG46949.1"/>
    </source>
</evidence>
<dbReference type="STRING" id="585530.HMPREF0183_1797"/>
<dbReference type="Proteomes" id="UP000005714">
    <property type="component" value="Unassembled WGS sequence"/>
</dbReference>
<dbReference type="GO" id="GO:0003677">
    <property type="term" value="F:DNA binding"/>
    <property type="evidence" value="ECO:0007669"/>
    <property type="project" value="InterPro"/>
</dbReference>
<organism evidence="1 2">
    <name type="scientific">Brevibacterium mcbrellneri ATCC 49030</name>
    <dbReference type="NCBI Taxonomy" id="585530"/>
    <lineage>
        <taxon>Bacteria</taxon>
        <taxon>Bacillati</taxon>
        <taxon>Actinomycetota</taxon>
        <taxon>Actinomycetes</taxon>
        <taxon>Micrococcales</taxon>
        <taxon>Brevibacteriaceae</taxon>
        <taxon>Brevibacterium</taxon>
    </lineage>
</organism>